<feature type="compositionally biased region" description="Polar residues" evidence="1">
    <location>
        <begin position="280"/>
        <end position="290"/>
    </location>
</feature>
<keyword evidence="2" id="KW-0472">Membrane</keyword>
<feature type="transmembrane region" description="Helical" evidence="2">
    <location>
        <begin position="6"/>
        <end position="24"/>
    </location>
</feature>
<feature type="transmembrane region" description="Helical" evidence="2">
    <location>
        <begin position="36"/>
        <end position="55"/>
    </location>
</feature>
<accession>A0ABT2RUP6</accession>
<dbReference type="EMBL" id="JAOQKC010000004">
    <property type="protein sequence ID" value="MCU6696024.1"/>
    <property type="molecule type" value="Genomic_DNA"/>
</dbReference>
<evidence type="ECO:0000256" key="2">
    <source>
        <dbReference type="SAM" id="Phobius"/>
    </source>
</evidence>
<organism evidence="3 4">
    <name type="scientific">Laedolimicola ammoniilytica</name>
    <dbReference type="NCBI Taxonomy" id="2981771"/>
    <lineage>
        <taxon>Bacteria</taxon>
        <taxon>Bacillati</taxon>
        <taxon>Bacillota</taxon>
        <taxon>Clostridia</taxon>
        <taxon>Lachnospirales</taxon>
        <taxon>Lachnospiraceae</taxon>
        <taxon>Laedolimicola</taxon>
    </lineage>
</organism>
<proteinExistence type="predicted"/>
<comment type="caution">
    <text evidence="3">The sequence shown here is derived from an EMBL/GenBank/DDBJ whole genome shotgun (WGS) entry which is preliminary data.</text>
</comment>
<keyword evidence="4" id="KW-1185">Reference proteome</keyword>
<keyword evidence="2" id="KW-1133">Transmembrane helix</keyword>
<dbReference type="RefSeq" id="WP_158362117.1">
    <property type="nucleotide sequence ID" value="NZ_JAOQKC010000004.1"/>
</dbReference>
<dbReference type="InterPro" id="IPR005081">
    <property type="entry name" value="SpoIIGA"/>
</dbReference>
<protein>
    <submittedName>
        <fullName evidence="3">Sigma-E processing peptidase SpoIIGA</fullName>
    </submittedName>
</protein>
<evidence type="ECO:0000313" key="3">
    <source>
        <dbReference type="EMBL" id="MCU6696024.1"/>
    </source>
</evidence>
<reference evidence="3 4" key="1">
    <citation type="journal article" date="2021" name="ISME Commun">
        <title>Automated analysis of genomic sequences facilitates high-throughput and comprehensive description of bacteria.</title>
        <authorList>
            <person name="Hitch T.C.A."/>
        </authorList>
    </citation>
    <scope>NUCLEOTIDE SEQUENCE [LARGE SCALE GENOMIC DNA]</scope>
    <source>
        <strain evidence="3 4">Sanger_04</strain>
    </source>
</reference>
<evidence type="ECO:0000313" key="4">
    <source>
        <dbReference type="Proteomes" id="UP001652461"/>
    </source>
</evidence>
<dbReference type="Proteomes" id="UP001652461">
    <property type="component" value="Unassembled WGS sequence"/>
</dbReference>
<feature type="region of interest" description="Disordered" evidence="1">
    <location>
        <begin position="277"/>
        <end position="307"/>
    </location>
</feature>
<sequence>MYYTLYIDVFFLENLLTDYLLLTVTGRILKIRIPTVKRILAAGSGSLAVCLVYLAGGQDSITGKLILYGAIAPGMVFLSLPGSERPLYGKAVFLLYLNGFLLGGLFGWLRGAVAFPVYPFLFFTLVSYELLKLLQKGIFRQREQEQDIRSVTIRYGKNTCTVRALLDTGNRLTDPVFGKPVSILTENLKDRLLGGTEPVWYPIPYHSVGRKNGYLPAFYADELEVETGDGVKRRTEKPLLGVTKEPLSSTENYSMILHPALAESSARAGAEMRVGGTRFDANQSGNSKSGSVKADPELFDTFCGKEK</sequence>
<feature type="transmembrane region" description="Helical" evidence="2">
    <location>
        <begin position="87"/>
        <end position="109"/>
    </location>
</feature>
<dbReference type="Pfam" id="PF03419">
    <property type="entry name" value="Peptidase_U4"/>
    <property type="match status" value="1"/>
</dbReference>
<gene>
    <name evidence="3" type="ORF">OCV63_03820</name>
</gene>
<name>A0ABT2RUP6_9FIRM</name>
<evidence type="ECO:0000256" key="1">
    <source>
        <dbReference type="SAM" id="MobiDB-lite"/>
    </source>
</evidence>
<keyword evidence="2" id="KW-0812">Transmembrane</keyword>
<feature type="transmembrane region" description="Helical" evidence="2">
    <location>
        <begin position="61"/>
        <end position="80"/>
    </location>
</feature>